<dbReference type="Pfam" id="PF21233">
    <property type="entry name" value="WHD_RIOX1"/>
    <property type="match status" value="1"/>
</dbReference>
<keyword evidence="8 14" id="KW-0408">Iron</keyword>
<dbReference type="Gene3D" id="2.60.120.650">
    <property type="entry name" value="Cupin"/>
    <property type="match status" value="1"/>
</dbReference>
<proteinExistence type="inferred from homology"/>
<protein>
    <recommendedName>
        <fullName evidence="14">Bifunctional lysine-specific demethylase and histidyl-hydroxylase</fullName>
        <ecNumber evidence="14">1.14.11.27</ecNumber>
    </recommendedName>
</protein>
<evidence type="ECO:0000256" key="2">
    <source>
        <dbReference type="ARBA" id="ARBA00010309"/>
    </source>
</evidence>
<dbReference type="PANTHER" id="PTHR13096">
    <property type="entry name" value="MINA53 MYC INDUCED NUCLEAR ANTIGEN"/>
    <property type="match status" value="1"/>
</dbReference>
<dbReference type="InterPro" id="IPR003347">
    <property type="entry name" value="JmjC_dom"/>
</dbReference>
<evidence type="ECO:0000256" key="3">
    <source>
        <dbReference type="ARBA" id="ARBA00022491"/>
    </source>
</evidence>
<dbReference type="Gene3D" id="1.10.10.1500">
    <property type="entry name" value="JmjC domain-containing ribosomal oxygenase (ROX), dimer domain"/>
    <property type="match status" value="1"/>
</dbReference>
<dbReference type="FunFam" id="2.60.120.650:FF:000013">
    <property type="entry name" value="Ribosomal oxygenase 1"/>
    <property type="match status" value="1"/>
</dbReference>
<accession>A0A131YUT1</accession>
<evidence type="ECO:0000256" key="7">
    <source>
        <dbReference type="ARBA" id="ARBA00023002"/>
    </source>
</evidence>
<dbReference type="GO" id="GO:0008168">
    <property type="term" value="F:methyltransferase activity"/>
    <property type="evidence" value="ECO:0007669"/>
    <property type="project" value="UniProtKB-KW"/>
</dbReference>
<dbReference type="GO" id="GO:0032453">
    <property type="term" value="F:histone H3K4 demethylase activity"/>
    <property type="evidence" value="ECO:0007669"/>
    <property type="project" value="TreeGrafter"/>
</dbReference>
<evidence type="ECO:0000256" key="5">
    <source>
        <dbReference type="ARBA" id="ARBA00022853"/>
    </source>
</evidence>
<feature type="region of interest" description="Disordered" evidence="15">
    <location>
        <begin position="1"/>
        <end position="63"/>
    </location>
</feature>
<evidence type="ECO:0000259" key="16">
    <source>
        <dbReference type="PROSITE" id="PS51184"/>
    </source>
</evidence>
<dbReference type="FunFam" id="1.10.10.1500:FF:000001">
    <property type="entry name" value="ribosomal oxygenase 1 isoform X1"/>
    <property type="match status" value="1"/>
</dbReference>
<keyword evidence="3" id="KW-0678">Repressor</keyword>
<sequence>MNRKSDSAIAVYRRRKETKENKKSTKSPNTRSPGTPAKVADKRQRRKRRCSSTPQQNGKIRKQEQCAVYDSANGSTSSDDSEAAKSIVTGGSELAAERCFDWLIQPVERDRFFRELWEKKPMLVRRHQRDFYQGLMSCDQLDRILRERSLFFTENIDLTTYEGGKRETHNPEGRAHAAVVWDAFQKGCSVRLLNPQTYSRAVWRLCSVLQEFFGSFVGANMYLTPAGSQGFAPHYDDIEAFVVQLEGKKCWRLYAPMDPSEELPRFSSVNFGPEEVGNPILEAVLEPGDLLYFPRGIIHQAYTPDDTHSLHLTLSTYQRNTWGDLFEKMIPQAVKLAMEEDVEYRKSLPRGYLNYMGVVNSDVPSKAREAFLDKVRHLVEKLVNYCPVDAAVDQNGKAHLHEALPPLLSQEERRRSVHSGERWHRGEVMNVQELDPDAQVRLARRNAVRMVVEEDEVRLYHSFDNSRRYKGRDPQYIVLSDDLAPAVEALVLAYPGYVKVDDLPLDNPVDRLELASLLYDKGILITKEPLEIADD</sequence>
<dbReference type="PROSITE" id="PS51184">
    <property type="entry name" value="JMJC"/>
    <property type="match status" value="1"/>
</dbReference>
<comment type="function">
    <text evidence="12">Oxygenase that can act as both a histone lysine demethylase and a ribosomal histidine hydroxylase. Specifically demethylates 'Lys-4' (H3K4me) and 'Lys-36' (H3K36me) of histone H3, thereby playing a central role in histone code.</text>
</comment>
<keyword evidence="17" id="KW-0808">Transferase</keyword>
<dbReference type="GO" id="GO:0005506">
    <property type="term" value="F:iron ion binding"/>
    <property type="evidence" value="ECO:0007669"/>
    <property type="project" value="UniProtKB-UniRule"/>
</dbReference>
<keyword evidence="17" id="KW-0489">Methyltransferase</keyword>
<evidence type="ECO:0000256" key="4">
    <source>
        <dbReference type="ARBA" id="ARBA00022723"/>
    </source>
</evidence>
<name>A0A131YUT1_RHIAP</name>
<keyword evidence="7 14" id="KW-0560">Oxidoreductase</keyword>
<keyword evidence="5" id="KW-0156">Chromatin regulator</keyword>
<evidence type="ECO:0000256" key="6">
    <source>
        <dbReference type="ARBA" id="ARBA00022964"/>
    </source>
</evidence>
<dbReference type="InterPro" id="IPR049043">
    <property type="entry name" value="WHD_RIOX1"/>
</dbReference>
<dbReference type="GO" id="GO:0140680">
    <property type="term" value="F:histone H3K36me/H3K36me2 demethylase activity"/>
    <property type="evidence" value="ECO:0007669"/>
    <property type="project" value="UniProtKB-EC"/>
</dbReference>
<keyword evidence="9 14" id="KW-0805">Transcription regulation</keyword>
<keyword evidence="4 14" id="KW-0479">Metal-binding</keyword>
<comment type="similarity">
    <text evidence="2">Belongs to the ROX family. NO66 subfamily.</text>
</comment>
<dbReference type="PANTHER" id="PTHR13096:SF8">
    <property type="entry name" value="RIBOSOMAL OXYGENASE 1"/>
    <property type="match status" value="1"/>
</dbReference>
<dbReference type="GO" id="GO:0045471">
    <property type="term" value="P:response to ethanol"/>
    <property type="evidence" value="ECO:0007669"/>
    <property type="project" value="UniProtKB-ARBA"/>
</dbReference>
<comment type="catalytic activity">
    <reaction evidence="13 14">
        <text>N(6),N(6)-dimethyl-L-lysyl(36)-[histone H3] + 2 2-oxoglutarate + 2 O2 = L-lysyl(36)-[histone H3] + 2 formaldehyde + 2 succinate + 2 CO2</text>
        <dbReference type="Rhea" id="RHEA:42032"/>
        <dbReference type="Rhea" id="RHEA-COMP:9785"/>
        <dbReference type="Rhea" id="RHEA-COMP:9787"/>
        <dbReference type="ChEBI" id="CHEBI:15379"/>
        <dbReference type="ChEBI" id="CHEBI:16526"/>
        <dbReference type="ChEBI" id="CHEBI:16810"/>
        <dbReference type="ChEBI" id="CHEBI:16842"/>
        <dbReference type="ChEBI" id="CHEBI:29969"/>
        <dbReference type="ChEBI" id="CHEBI:30031"/>
        <dbReference type="ChEBI" id="CHEBI:61976"/>
        <dbReference type="EC" id="1.14.11.27"/>
    </reaction>
</comment>
<evidence type="ECO:0000256" key="10">
    <source>
        <dbReference type="ARBA" id="ARBA00023163"/>
    </source>
</evidence>
<comment type="cofactor">
    <cofactor evidence="14">
        <name>Fe(2+)</name>
        <dbReference type="ChEBI" id="CHEBI:29033"/>
    </cofactor>
    <text evidence="14">Binds 1 Fe(2+) ion per subunit.</text>
</comment>
<dbReference type="EC" id="1.14.11.27" evidence="14"/>
<evidence type="ECO:0000256" key="11">
    <source>
        <dbReference type="ARBA" id="ARBA00023242"/>
    </source>
</evidence>
<dbReference type="Gene3D" id="3.90.930.40">
    <property type="match status" value="1"/>
</dbReference>
<evidence type="ECO:0000256" key="1">
    <source>
        <dbReference type="ARBA" id="ARBA00004123"/>
    </source>
</evidence>
<comment type="subcellular location">
    <subcellularLocation>
        <location evidence="1 14">Nucleus</location>
    </subcellularLocation>
</comment>
<dbReference type="EMBL" id="GEDV01005820">
    <property type="protein sequence ID" value="JAP82737.1"/>
    <property type="molecule type" value="Transcribed_RNA"/>
</dbReference>
<evidence type="ECO:0000256" key="12">
    <source>
        <dbReference type="ARBA" id="ARBA00025670"/>
    </source>
</evidence>
<keyword evidence="6 14" id="KW-0223">Dioxygenase</keyword>
<dbReference type="FunFam" id="3.90.930.40:FF:000001">
    <property type="entry name" value="ribosomal oxygenase 1 isoform X1"/>
    <property type="match status" value="1"/>
</dbReference>
<evidence type="ECO:0000256" key="15">
    <source>
        <dbReference type="SAM" id="MobiDB-lite"/>
    </source>
</evidence>
<keyword evidence="10 14" id="KW-0804">Transcription</keyword>
<organism evidence="17">
    <name type="scientific">Rhipicephalus appendiculatus</name>
    <name type="common">Brown ear tick</name>
    <dbReference type="NCBI Taxonomy" id="34631"/>
    <lineage>
        <taxon>Eukaryota</taxon>
        <taxon>Metazoa</taxon>
        <taxon>Ecdysozoa</taxon>
        <taxon>Arthropoda</taxon>
        <taxon>Chelicerata</taxon>
        <taxon>Arachnida</taxon>
        <taxon>Acari</taxon>
        <taxon>Parasitiformes</taxon>
        <taxon>Ixodida</taxon>
        <taxon>Ixodoidea</taxon>
        <taxon>Ixodidae</taxon>
        <taxon>Rhipicephalinae</taxon>
        <taxon>Rhipicephalus</taxon>
        <taxon>Rhipicephalus</taxon>
    </lineage>
</organism>
<evidence type="ECO:0000313" key="17">
    <source>
        <dbReference type="EMBL" id="JAP82737.1"/>
    </source>
</evidence>
<reference evidence="17" key="1">
    <citation type="journal article" date="2016" name="Ticks Tick Borne Dis.">
        <title>De novo assembly and annotation of the salivary gland transcriptome of Rhipicephalus appendiculatus male and female ticks during blood feeding.</title>
        <authorList>
            <person name="de Castro M.H."/>
            <person name="de Klerk D."/>
            <person name="Pienaar R."/>
            <person name="Latif A.A."/>
            <person name="Rees D.J."/>
            <person name="Mans B.J."/>
        </authorList>
    </citation>
    <scope>NUCLEOTIDE SEQUENCE</scope>
    <source>
        <tissue evidence="17">Salivary glands</tissue>
    </source>
</reference>
<dbReference type="GO" id="GO:0032259">
    <property type="term" value="P:methylation"/>
    <property type="evidence" value="ECO:0007669"/>
    <property type="project" value="UniProtKB-KW"/>
</dbReference>
<evidence type="ECO:0000256" key="8">
    <source>
        <dbReference type="ARBA" id="ARBA00023004"/>
    </source>
</evidence>
<dbReference type="GO" id="GO:0005730">
    <property type="term" value="C:nucleolus"/>
    <property type="evidence" value="ECO:0007669"/>
    <property type="project" value="TreeGrafter"/>
</dbReference>
<evidence type="ECO:0000256" key="9">
    <source>
        <dbReference type="ARBA" id="ARBA00023015"/>
    </source>
</evidence>
<dbReference type="InterPro" id="IPR039994">
    <property type="entry name" value="NO66-like"/>
</dbReference>
<evidence type="ECO:0000256" key="13">
    <source>
        <dbReference type="ARBA" id="ARBA00047915"/>
    </source>
</evidence>
<keyword evidence="11 14" id="KW-0539">Nucleus</keyword>
<dbReference type="Pfam" id="PF08007">
    <property type="entry name" value="JmjC_2"/>
    <property type="match status" value="1"/>
</dbReference>
<feature type="domain" description="JmjC" evidence="16">
    <location>
        <begin position="194"/>
        <end position="333"/>
    </location>
</feature>
<evidence type="ECO:0000256" key="14">
    <source>
        <dbReference type="RuleBase" id="RU366061"/>
    </source>
</evidence>
<dbReference type="SUPFAM" id="SSF51197">
    <property type="entry name" value="Clavaminate synthase-like"/>
    <property type="match status" value="1"/>
</dbReference>
<dbReference type="AlphaFoldDB" id="A0A131YUT1"/>